<evidence type="ECO:0000313" key="3">
    <source>
        <dbReference type="Proteomes" id="UP001266305"/>
    </source>
</evidence>
<proteinExistence type="predicted"/>
<feature type="region of interest" description="Disordered" evidence="1">
    <location>
        <begin position="1"/>
        <end position="30"/>
    </location>
</feature>
<dbReference type="Proteomes" id="UP001266305">
    <property type="component" value="Unassembled WGS sequence"/>
</dbReference>
<accession>A0ABQ9UGQ2</accession>
<evidence type="ECO:0000313" key="2">
    <source>
        <dbReference type="EMBL" id="KAK2096066.1"/>
    </source>
</evidence>
<protein>
    <submittedName>
        <fullName evidence="2">Uncharacterized protein</fullName>
    </submittedName>
</protein>
<feature type="region of interest" description="Disordered" evidence="1">
    <location>
        <begin position="59"/>
        <end position="88"/>
    </location>
</feature>
<name>A0ABQ9UGQ2_SAGOE</name>
<evidence type="ECO:0000256" key="1">
    <source>
        <dbReference type="SAM" id="MobiDB-lite"/>
    </source>
</evidence>
<organism evidence="2 3">
    <name type="scientific">Saguinus oedipus</name>
    <name type="common">Cotton-top tamarin</name>
    <name type="synonym">Oedipomidas oedipus</name>
    <dbReference type="NCBI Taxonomy" id="9490"/>
    <lineage>
        <taxon>Eukaryota</taxon>
        <taxon>Metazoa</taxon>
        <taxon>Chordata</taxon>
        <taxon>Craniata</taxon>
        <taxon>Vertebrata</taxon>
        <taxon>Euteleostomi</taxon>
        <taxon>Mammalia</taxon>
        <taxon>Eutheria</taxon>
        <taxon>Euarchontoglires</taxon>
        <taxon>Primates</taxon>
        <taxon>Haplorrhini</taxon>
        <taxon>Platyrrhini</taxon>
        <taxon>Cebidae</taxon>
        <taxon>Callitrichinae</taxon>
        <taxon>Saguinus</taxon>
    </lineage>
</organism>
<comment type="caution">
    <text evidence="2">The sequence shown here is derived from an EMBL/GenBank/DDBJ whole genome shotgun (WGS) entry which is preliminary data.</text>
</comment>
<dbReference type="EMBL" id="JASSZA010000012">
    <property type="protein sequence ID" value="KAK2096066.1"/>
    <property type="molecule type" value="Genomic_DNA"/>
</dbReference>
<feature type="compositionally biased region" description="Polar residues" evidence="1">
    <location>
        <begin position="1"/>
        <end position="10"/>
    </location>
</feature>
<sequence length="88" mass="9139">MARVSISGNSWPRPPPPAAGNPGPGVAMMSETSPVASAFHSAAPVTCRWRVAAAVANPDPARLHKQGGPKGQTLLQHLNQAPQQEGRN</sequence>
<gene>
    <name evidence="2" type="ORF">P7K49_025100</name>
</gene>
<feature type="compositionally biased region" description="Polar residues" evidence="1">
    <location>
        <begin position="73"/>
        <end position="88"/>
    </location>
</feature>
<keyword evidence="3" id="KW-1185">Reference proteome</keyword>
<reference evidence="2 3" key="1">
    <citation type="submission" date="2023-05" db="EMBL/GenBank/DDBJ databases">
        <title>B98-5 Cell Line De Novo Hybrid Assembly: An Optical Mapping Approach.</title>
        <authorList>
            <person name="Kananen K."/>
            <person name="Auerbach J.A."/>
            <person name="Kautto E."/>
            <person name="Blachly J.S."/>
        </authorList>
    </citation>
    <scope>NUCLEOTIDE SEQUENCE [LARGE SCALE GENOMIC DNA]</scope>
    <source>
        <strain evidence="2">B95-8</strain>
        <tissue evidence="2">Cell line</tissue>
    </source>
</reference>